<proteinExistence type="predicted"/>
<dbReference type="Proteomes" id="UP000887560">
    <property type="component" value="Unplaced"/>
</dbReference>
<dbReference type="WBParaSite" id="scf7180000417549.g1397">
    <property type="protein sequence ID" value="scf7180000417549.g1397"/>
    <property type="gene ID" value="scf7180000417549.g1397"/>
</dbReference>
<accession>A0A915NJU6</accession>
<protein>
    <submittedName>
        <fullName evidence="2">Uncharacterized protein</fullName>
    </submittedName>
</protein>
<evidence type="ECO:0000313" key="1">
    <source>
        <dbReference type="Proteomes" id="UP000887560"/>
    </source>
</evidence>
<name>A0A915NJU6_9BILA</name>
<keyword evidence="1" id="KW-1185">Reference proteome</keyword>
<sequence length="167" mass="18541">MTTAITKYGANSAYFPIHLEFCICVILANTHAIELIKITQALLELTKIGIGFAALFIRSKTGSFPFPSADKHVGVLLANNSATLKDNKNIKSPVDTWSLSVYTIDRIELISEIACADRVTEIIKRNDEKIKLHPELKDAIANIWADPIIQKEIAPRGNEFNFNESCP</sequence>
<organism evidence="1 2">
    <name type="scientific">Meloidogyne floridensis</name>
    <dbReference type="NCBI Taxonomy" id="298350"/>
    <lineage>
        <taxon>Eukaryota</taxon>
        <taxon>Metazoa</taxon>
        <taxon>Ecdysozoa</taxon>
        <taxon>Nematoda</taxon>
        <taxon>Chromadorea</taxon>
        <taxon>Rhabditida</taxon>
        <taxon>Tylenchina</taxon>
        <taxon>Tylenchomorpha</taxon>
        <taxon>Tylenchoidea</taxon>
        <taxon>Meloidogynidae</taxon>
        <taxon>Meloidogyninae</taxon>
        <taxon>Meloidogyne</taxon>
    </lineage>
</organism>
<dbReference type="AlphaFoldDB" id="A0A915NJU6"/>
<reference evidence="2" key="1">
    <citation type="submission" date="2022-11" db="UniProtKB">
        <authorList>
            <consortium name="WormBaseParasite"/>
        </authorList>
    </citation>
    <scope>IDENTIFICATION</scope>
</reference>
<evidence type="ECO:0000313" key="2">
    <source>
        <dbReference type="WBParaSite" id="scf7180000417549.g1397"/>
    </source>
</evidence>